<dbReference type="SUPFAM" id="SSF110087">
    <property type="entry name" value="DR1885-like metal-binding protein"/>
    <property type="match status" value="1"/>
</dbReference>
<dbReference type="PATRIC" id="fig|104102.7.peg.3035"/>
<dbReference type="PANTHER" id="PTHR36302">
    <property type="entry name" value="BLR7088 PROTEIN"/>
    <property type="match status" value="1"/>
</dbReference>
<dbReference type="PANTHER" id="PTHR36302:SF1">
    <property type="entry name" value="COPPER CHAPERONE PCU(A)C"/>
    <property type="match status" value="1"/>
</dbReference>
<dbReference type="InterPro" id="IPR036182">
    <property type="entry name" value="PCuAC_sf"/>
</dbReference>
<proteinExistence type="predicted"/>
<dbReference type="AlphaFoldDB" id="A0A094YJB8"/>
<feature type="chain" id="PRO_5001905795" description="Copper chaperone PCu(A)C" evidence="1">
    <location>
        <begin position="26"/>
        <end position="165"/>
    </location>
</feature>
<dbReference type="RefSeq" id="WP_052051508.1">
    <property type="nucleotide sequence ID" value="NZ_JACAOJ010000011.1"/>
</dbReference>
<dbReference type="InterPro" id="IPR007410">
    <property type="entry name" value="LpqE-like"/>
</dbReference>
<keyword evidence="1" id="KW-0732">Signal</keyword>
<protein>
    <recommendedName>
        <fullName evidence="4">Copper chaperone PCu(A)C</fullName>
    </recommendedName>
</protein>
<sequence>MKLHYHLGIMPALLAGLLVHTPAIAEDRDPGKVIPGQENAQKDIEIKDVSMQLVRPAGHVYAVYFTLTNKGENAHLVTNVSSSSCRTLVGHHSDQESTTGTLNLFTHLSLPANTTLVFPHGGYHLLCLDPDPALKPGQEATFTFSFLGGSSKNVTIPVGEEKAVE</sequence>
<dbReference type="InterPro" id="IPR058248">
    <property type="entry name" value="Lxx211020-like"/>
</dbReference>
<evidence type="ECO:0000313" key="2">
    <source>
        <dbReference type="EMBL" id="KGB21437.1"/>
    </source>
</evidence>
<accession>A0A094YJB8</accession>
<evidence type="ECO:0008006" key="4">
    <source>
        <dbReference type="Google" id="ProtNLM"/>
    </source>
</evidence>
<keyword evidence="3" id="KW-1185">Reference proteome</keyword>
<gene>
    <name evidence="2" type="ORF">AtDm6_3073</name>
</gene>
<dbReference type="GeneID" id="89479985"/>
<dbReference type="EMBL" id="JOKM01000102">
    <property type="protein sequence ID" value="KGB21437.1"/>
    <property type="molecule type" value="Genomic_DNA"/>
</dbReference>
<evidence type="ECO:0000256" key="1">
    <source>
        <dbReference type="SAM" id="SignalP"/>
    </source>
</evidence>
<feature type="signal peptide" evidence="1">
    <location>
        <begin position="1"/>
        <end position="25"/>
    </location>
</feature>
<comment type="caution">
    <text evidence="2">The sequence shown here is derived from an EMBL/GenBank/DDBJ whole genome shotgun (WGS) entry which is preliminary data.</text>
</comment>
<organism evidence="2 3">
    <name type="scientific">Acetobacter tropicalis</name>
    <dbReference type="NCBI Taxonomy" id="104102"/>
    <lineage>
        <taxon>Bacteria</taxon>
        <taxon>Pseudomonadati</taxon>
        <taxon>Pseudomonadota</taxon>
        <taxon>Alphaproteobacteria</taxon>
        <taxon>Acetobacterales</taxon>
        <taxon>Acetobacteraceae</taxon>
        <taxon>Acetobacter</taxon>
    </lineage>
</organism>
<evidence type="ECO:0000313" key="3">
    <source>
        <dbReference type="Proteomes" id="UP000029448"/>
    </source>
</evidence>
<reference evidence="2 3" key="1">
    <citation type="submission" date="2014-06" db="EMBL/GenBank/DDBJ databases">
        <title>Functional and comparative genomic analyses of the Drosophila gut microbiota identify candidate symbiosis factors.</title>
        <authorList>
            <person name="Newell P.D."/>
            <person name="Chaston J.M."/>
            <person name="Douglas A.E."/>
        </authorList>
    </citation>
    <scope>NUCLEOTIDE SEQUENCE [LARGE SCALE GENOMIC DNA]</scope>
    <source>
        <strain evidence="2 3">DmCS_006</strain>
    </source>
</reference>
<dbReference type="Pfam" id="PF04314">
    <property type="entry name" value="PCuAC"/>
    <property type="match status" value="1"/>
</dbReference>
<dbReference type="Gene3D" id="2.60.40.1890">
    <property type="entry name" value="PCu(A)C copper chaperone"/>
    <property type="match status" value="1"/>
</dbReference>
<dbReference type="Proteomes" id="UP000029448">
    <property type="component" value="Unassembled WGS sequence"/>
</dbReference>
<name>A0A094YJB8_9PROT</name>
<dbReference type="STRING" id="104102.AtDm6_3073"/>